<reference evidence="1" key="1">
    <citation type="submission" date="2023-06" db="EMBL/GenBank/DDBJ databases">
        <title>Genome-scale phylogeny and comparative genomics of the fungal order Sordariales.</title>
        <authorList>
            <consortium name="Lawrence Berkeley National Laboratory"/>
            <person name="Hensen N."/>
            <person name="Bonometti L."/>
            <person name="Westerberg I."/>
            <person name="Brannstrom I.O."/>
            <person name="Guillou S."/>
            <person name="Cros-Aarteil S."/>
            <person name="Calhoun S."/>
            <person name="Haridas S."/>
            <person name="Kuo A."/>
            <person name="Mondo S."/>
            <person name="Pangilinan J."/>
            <person name="Riley R."/>
            <person name="Labutti K."/>
            <person name="Andreopoulos B."/>
            <person name="Lipzen A."/>
            <person name="Chen C."/>
            <person name="Yanf M."/>
            <person name="Daum C."/>
            <person name="Ng V."/>
            <person name="Clum A."/>
            <person name="Steindorff A."/>
            <person name="Ohm R."/>
            <person name="Martin F."/>
            <person name="Silar P."/>
            <person name="Natvig D."/>
            <person name="Lalanne C."/>
            <person name="Gautier V."/>
            <person name="Ament-Velasquez S.L."/>
            <person name="Kruys A."/>
            <person name="Hutchinson M.I."/>
            <person name="Powell A.J."/>
            <person name="Barry K."/>
            <person name="Miller A.N."/>
            <person name="Grigoriev I.V."/>
            <person name="Debuchy R."/>
            <person name="Gladieux P."/>
            <person name="Thoren M.H."/>
            <person name="Johannesson H."/>
        </authorList>
    </citation>
    <scope>NUCLEOTIDE SEQUENCE</scope>
    <source>
        <strain evidence="1">SMH2532-1</strain>
    </source>
</reference>
<protein>
    <recommendedName>
        <fullName evidence="3">Heterokaryon incompatibility domain-containing protein</fullName>
    </recommendedName>
</protein>
<evidence type="ECO:0008006" key="3">
    <source>
        <dbReference type="Google" id="ProtNLM"/>
    </source>
</evidence>
<keyword evidence="2" id="KW-1185">Reference proteome</keyword>
<dbReference type="Pfam" id="PF26639">
    <property type="entry name" value="Het-6_barrel"/>
    <property type="match status" value="1"/>
</dbReference>
<dbReference type="EMBL" id="JAULSV010000006">
    <property type="protein sequence ID" value="KAK0641925.1"/>
    <property type="molecule type" value="Genomic_DNA"/>
</dbReference>
<comment type="caution">
    <text evidence="1">The sequence shown here is derived from an EMBL/GenBank/DDBJ whole genome shotgun (WGS) entry which is preliminary data.</text>
</comment>
<evidence type="ECO:0000313" key="1">
    <source>
        <dbReference type="EMBL" id="KAK0641925.1"/>
    </source>
</evidence>
<gene>
    <name evidence="1" type="ORF">B0T16DRAFT_449245</name>
</gene>
<dbReference type="AlphaFoldDB" id="A0AA39XZM3"/>
<accession>A0AA39XZM3</accession>
<sequence length="522" mass="59192">MSRLTFTRDELGPTRAYPEQSVHDIPDPIVDISVIERDFGRCQFTDEQLVAMIRYFVGNIWFSRIWTVQEMLLARQIRFICGSDVASLDTIWRGAGVVTLFSAFSNIWDDIRHDPKLAWPRMFFDESNSQRMRTIWNIRLHPTGPTAHGHRWRDATDPRDKIFGLLAISDTSMFGIHGRSIVADYSQAVEEVFTKVAVISLLETEGWRSFTFIGDSTQNRIPNLPSWVADYTQQSQWRPLQLILECKYQVTPSSQGQFRYNEDIPERLVVPYYEFDTVASVCPACWRVYESKNSEVVDLLNLLLSPSPVEPKGSDDIITMLVRTVTADEPAIDIRGHAFDASGQFLEIICCQLWLAVQKKSSTLAQRLLEGEVDPNLLTEALDSVEIRRPPDTLVNDMAKMMSGYRTEKDVSIGARGLETYPGDLSRYATHVGNSMQTAWGKWGADRTLFRTTRGHLGLGPRTAQPGDRVGILQGAKMPYIFRDKEGKEGAIKLVGESFVYGIMYGELEEEGSLEYIQAALY</sequence>
<organism evidence="1 2">
    <name type="scientific">Cercophora newfieldiana</name>
    <dbReference type="NCBI Taxonomy" id="92897"/>
    <lineage>
        <taxon>Eukaryota</taxon>
        <taxon>Fungi</taxon>
        <taxon>Dikarya</taxon>
        <taxon>Ascomycota</taxon>
        <taxon>Pezizomycotina</taxon>
        <taxon>Sordariomycetes</taxon>
        <taxon>Sordariomycetidae</taxon>
        <taxon>Sordariales</taxon>
        <taxon>Lasiosphaeriaceae</taxon>
        <taxon>Cercophora</taxon>
    </lineage>
</organism>
<dbReference type="InterPro" id="IPR052895">
    <property type="entry name" value="HetReg/Transcr_Mod"/>
</dbReference>
<dbReference type="PANTHER" id="PTHR24148:SF82">
    <property type="entry name" value="HETEROKARYON INCOMPATIBILITY DOMAIN-CONTAINING PROTEIN"/>
    <property type="match status" value="1"/>
</dbReference>
<name>A0AA39XZM3_9PEZI</name>
<proteinExistence type="predicted"/>
<dbReference type="Proteomes" id="UP001174936">
    <property type="component" value="Unassembled WGS sequence"/>
</dbReference>
<evidence type="ECO:0000313" key="2">
    <source>
        <dbReference type="Proteomes" id="UP001174936"/>
    </source>
</evidence>
<dbReference type="PANTHER" id="PTHR24148">
    <property type="entry name" value="ANKYRIN REPEAT DOMAIN-CONTAINING PROTEIN 39 HOMOLOG-RELATED"/>
    <property type="match status" value="1"/>
</dbReference>